<evidence type="ECO:0000313" key="6">
    <source>
        <dbReference type="EMBL" id="MFB9886194.1"/>
    </source>
</evidence>
<dbReference type="Gene3D" id="4.10.430.10">
    <property type="entry name" value="Histone-like protein H-NS, C-terminal domain"/>
    <property type="match status" value="1"/>
</dbReference>
<protein>
    <submittedName>
        <fullName evidence="6">H-NS family nucleoid-associated regulatory protein</fullName>
    </submittedName>
</protein>
<gene>
    <name evidence="6" type="ORF">ACFFLH_07235</name>
</gene>
<keyword evidence="4" id="KW-0238">DNA-binding</keyword>
<keyword evidence="3" id="KW-0963">Cytoplasm</keyword>
<evidence type="ECO:0000256" key="1">
    <source>
        <dbReference type="ARBA" id="ARBA00004453"/>
    </source>
</evidence>
<evidence type="ECO:0000256" key="4">
    <source>
        <dbReference type="ARBA" id="ARBA00023125"/>
    </source>
</evidence>
<evidence type="ECO:0000259" key="5">
    <source>
        <dbReference type="SMART" id="SM00528"/>
    </source>
</evidence>
<organism evidence="6 7">
    <name type="scientific">Balneatrix alpica</name>
    <dbReference type="NCBI Taxonomy" id="75684"/>
    <lineage>
        <taxon>Bacteria</taxon>
        <taxon>Pseudomonadati</taxon>
        <taxon>Pseudomonadota</taxon>
        <taxon>Gammaproteobacteria</taxon>
        <taxon>Oceanospirillales</taxon>
        <taxon>Balneatrichaceae</taxon>
        <taxon>Balneatrix</taxon>
    </lineage>
</organism>
<sequence>MKLDLQSMSLAELQDLQASVEKAIASKEQQAEIIARIKALAVENGLSLDAVASELQGTGRSKGSSIKAKSAPQYYNPAAPEQTWTGKGRKPKWIEEALAAGRDLEEFRIKS</sequence>
<dbReference type="SMART" id="SM00528">
    <property type="entry name" value="HNS"/>
    <property type="match status" value="1"/>
</dbReference>
<accession>A0ABV5ZAA7</accession>
<dbReference type="InterPro" id="IPR037150">
    <property type="entry name" value="H-NS_C_dom_sf"/>
</dbReference>
<comment type="subcellular location">
    <subcellularLocation>
        <location evidence="1">Cytoplasm</location>
        <location evidence="1">Nucleoid</location>
    </subcellularLocation>
</comment>
<name>A0ABV5ZAA7_9GAMM</name>
<reference evidence="6 7" key="1">
    <citation type="submission" date="2024-09" db="EMBL/GenBank/DDBJ databases">
        <authorList>
            <person name="Sun Q."/>
            <person name="Mori K."/>
        </authorList>
    </citation>
    <scope>NUCLEOTIDE SEQUENCE [LARGE SCALE GENOMIC DNA]</scope>
    <source>
        <strain evidence="6 7">ATCC 51285</strain>
    </source>
</reference>
<proteinExistence type="inferred from homology"/>
<dbReference type="PANTHER" id="PTHR38097">
    <property type="match status" value="1"/>
</dbReference>
<dbReference type="SUPFAM" id="SSF81273">
    <property type="entry name" value="H-NS histone-like proteins"/>
    <property type="match status" value="1"/>
</dbReference>
<dbReference type="EMBL" id="JBHLZN010000002">
    <property type="protein sequence ID" value="MFB9886194.1"/>
    <property type="molecule type" value="Genomic_DNA"/>
</dbReference>
<dbReference type="RefSeq" id="WP_027311679.1">
    <property type="nucleotide sequence ID" value="NZ_JAUESS010000011.1"/>
</dbReference>
<comment type="caution">
    <text evidence="6">The sequence shown here is derived from an EMBL/GenBank/DDBJ whole genome shotgun (WGS) entry which is preliminary data.</text>
</comment>
<evidence type="ECO:0000313" key="7">
    <source>
        <dbReference type="Proteomes" id="UP001589628"/>
    </source>
</evidence>
<dbReference type="PANTHER" id="PTHR38097:SF2">
    <property type="entry name" value="DNA-BINDING PROTEIN STPA"/>
    <property type="match status" value="1"/>
</dbReference>
<evidence type="ECO:0000256" key="3">
    <source>
        <dbReference type="ARBA" id="ARBA00022490"/>
    </source>
</evidence>
<evidence type="ECO:0000256" key="2">
    <source>
        <dbReference type="ARBA" id="ARBA00010610"/>
    </source>
</evidence>
<dbReference type="Proteomes" id="UP001589628">
    <property type="component" value="Unassembled WGS sequence"/>
</dbReference>
<keyword evidence="7" id="KW-1185">Reference proteome</keyword>
<dbReference type="Pfam" id="PF00816">
    <property type="entry name" value="Histone_HNS"/>
    <property type="match status" value="1"/>
</dbReference>
<dbReference type="InterPro" id="IPR027444">
    <property type="entry name" value="H-NS_C_dom"/>
</dbReference>
<comment type="similarity">
    <text evidence="2">Belongs to the histone-like protein H-NS family.</text>
</comment>
<feature type="domain" description="DNA-binding protein H-NS-like C-terminal" evidence="5">
    <location>
        <begin position="64"/>
        <end position="109"/>
    </location>
</feature>